<name>A0A1Y3BG72_EURMA</name>
<organism evidence="1 2">
    <name type="scientific">Euroglyphus maynei</name>
    <name type="common">Mayne's house dust mite</name>
    <dbReference type="NCBI Taxonomy" id="6958"/>
    <lineage>
        <taxon>Eukaryota</taxon>
        <taxon>Metazoa</taxon>
        <taxon>Ecdysozoa</taxon>
        <taxon>Arthropoda</taxon>
        <taxon>Chelicerata</taxon>
        <taxon>Arachnida</taxon>
        <taxon>Acari</taxon>
        <taxon>Acariformes</taxon>
        <taxon>Sarcoptiformes</taxon>
        <taxon>Astigmata</taxon>
        <taxon>Psoroptidia</taxon>
        <taxon>Analgoidea</taxon>
        <taxon>Pyroglyphidae</taxon>
        <taxon>Pyroglyphinae</taxon>
        <taxon>Euroglyphus</taxon>
    </lineage>
</organism>
<evidence type="ECO:0000313" key="2">
    <source>
        <dbReference type="Proteomes" id="UP000194236"/>
    </source>
</evidence>
<evidence type="ECO:0000313" key="1">
    <source>
        <dbReference type="EMBL" id="OTF78165.1"/>
    </source>
</evidence>
<protein>
    <submittedName>
        <fullName evidence="1">Uncharacterized protein</fullName>
    </submittedName>
</protein>
<comment type="caution">
    <text evidence="1">The sequence shown here is derived from an EMBL/GenBank/DDBJ whole genome shotgun (WGS) entry which is preliminary data.</text>
</comment>
<keyword evidence="2" id="KW-1185">Reference proteome</keyword>
<gene>
    <name evidence="1" type="ORF">BLA29_007106</name>
</gene>
<proteinExistence type="predicted"/>
<dbReference type="Proteomes" id="UP000194236">
    <property type="component" value="Unassembled WGS sequence"/>
</dbReference>
<accession>A0A1Y3BG72</accession>
<dbReference type="AlphaFoldDB" id="A0A1Y3BG72"/>
<dbReference type="EMBL" id="MUJZ01029166">
    <property type="protein sequence ID" value="OTF78165.1"/>
    <property type="molecule type" value="Genomic_DNA"/>
</dbReference>
<sequence length="79" mass="8717">MNMIECESRIFRNDISLNNGRFIISNGFCSNILPTTTVVTNIPAPYNCPMTRFGLAFVMPIIDENISGAPLPNARNVTP</sequence>
<reference evidence="1 2" key="1">
    <citation type="submission" date="2017-03" db="EMBL/GenBank/DDBJ databases">
        <title>Genome Survey of Euroglyphus maynei.</title>
        <authorList>
            <person name="Arlian L.G."/>
            <person name="Morgan M.S."/>
            <person name="Rider S.D."/>
        </authorList>
    </citation>
    <scope>NUCLEOTIDE SEQUENCE [LARGE SCALE GENOMIC DNA]</scope>
    <source>
        <strain evidence="1">Arlian Lab</strain>
        <tissue evidence="1">Whole body</tissue>
    </source>
</reference>